<dbReference type="KEGG" id="pic:PICST_58253"/>
<name>A3LT02_PICST</name>
<feature type="compositionally biased region" description="Basic and acidic residues" evidence="5">
    <location>
        <begin position="1388"/>
        <end position="1407"/>
    </location>
</feature>
<feature type="compositionally biased region" description="Polar residues" evidence="5">
    <location>
        <begin position="1473"/>
        <end position="1508"/>
    </location>
</feature>
<dbReference type="Proteomes" id="UP000002258">
    <property type="component" value="Chromosome 4"/>
</dbReference>
<comment type="subcellular location">
    <subcellularLocation>
        <location evidence="1">Nucleus</location>
    </subcellularLocation>
</comment>
<feature type="compositionally biased region" description="Basic and acidic residues" evidence="5">
    <location>
        <begin position="1557"/>
        <end position="1574"/>
    </location>
</feature>
<organism evidence="9 10">
    <name type="scientific">Scheffersomyces stipitis (strain ATCC 58785 / CBS 6054 / NBRC 10063 / NRRL Y-11545)</name>
    <name type="common">Yeast</name>
    <name type="synonym">Pichia stipitis</name>
    <dbReference type="NCBI Taxonomy" id="322104"/>
    <lineage>
        <taxon>Eukaryota</taxon>
        <taxon>Fungi</taxon>
        <taxon>Dikarya</taxon>
        <taxon>Ascomycota</taxon>
        <taxon>Saccharomycotina</taxon>
        <taxon>Pichiomycetes</taxon>
        <taxon>Debaryomycetaceae</taxon>
        <taxon>Scheffersomyces</taxon>
    </lineage>
</organism>
<evidence type="ECO:0000256" key="1">
    <source>
        <dbReference type="ARBA" id="ARBA00004123"/>
    </source>
</evidence>
<feature type="compositionally biased region" description="Basic and acidic residues" evidence="5">
    <location>
        <begin position="1415"/>
        <end position="1425"/>
    </location>
</feature>
<feature type="compositionally biased region" description="Basic and acidic residues" evidence="5">
    <location>
        <begin position="1514"/>
        <end position="1540"/>
    </location>
</feature>
<evidence type="ECO:0000259" key="7">
    <source>
        <dbReference type="Pfam" id="PF11732"/>
    </source>
</evidence>
<dbReference type="HOGENOM" id="CLU_003123_1_0_1"/>
<dbReference type="GeneID" id="4838920"/>
<protein>
    <recommendedName>
        <fullName evidence="3">THO complex subunit 2</fullName>
    </recommendedName>
</protein>
<feature type="compositionally biased region" description="Low complexity" evidence="5">
    <location>
        <begin position="1274"/>
        <end position="1289"/>
    </location>
</feature>
<feature type="domain" description="THO complex subunitTHOC2 C-terminal" evidence="6">
    <location>
        <begin position="887"/>
        <end position="1186"/>
    </location>
</feature>
<dbReference type="Pfam" id="PF16134">
    <property type="entry name" value="THOC2_N"/>
    <property type="match status" value="1"/>
</dbReference>
<comment type="similarity">
    <text evidence="2">Belongs to the THOC2 family.</text>
</comment>
<dbReference type="InterPro" id="IPR021418">
    <property type="entry name" value="THO_THOC2_C"/>
</dbReference>
<dbReference type="RefSeq" id="XP_001384013.2">
    <property type="nucleotide sequence ID" value="XM_001383976.1"/>
</dbReference>
<feature type="region of interest" description="Disordered" evidence="5">
    <location>
        <begin position="1230"/>
        <end position="1574"/>
    </location>
</feature>
<keyword evidence="4" id="KW-0539">Nucleus</keyword>
<dbReference type="GO" id="GO:0006406">
    <property type="term" value="P:mRNA export from nucleus"/>
    <property type="evidence" value="ECO:0007669"/>
    <property type="project" value="InterPro"/>
</dbReference>
<dbReference type="STRING" id="322104.A3LT02"/>
<dbReference type="InterPro" id="IPR021726">
    <property type="entry name" value="THO_THOC2_N"/>
</dbReference>
<feature type="compositionally biased region" description="Polar residues" evidence="5">
    <location>
        <begin position="1431"/>
        <end position="1440"/>
    </location>
</feature>
<dbReference type="GO" id="GO:0000445">
    <property type="term" value="C:THO complex part of transcription export complex"/>
    <property type="evidence" value="ECO:0007669"/>
    <property type="project" value="TreeGrafter"/>
</dbReference>
<evidence type="ECO:0000256" key="4">
    <source>
        <dbReference type="ARBA" id="ARBA00023242"/>
    </source>
</evidence>
<sequence length="1574" mass="180332">MSAIYTYFTHEVISEFEGNGSESVIEVLDSVSFSEAGSDSVEESETIVATIFTELLLSFEDDKLSLDPIMQFLFSSIKNDNVARIFCQVLSVFPATEKISNLLQLLCRKQNIIKPEAIVSYISTDLLKESDVVPKAVLTKTLNGRIRDEFYTQKKYNLLHEEIDGYSKFIVEIYNIFRFDETEFQVDSALQIIEKLIGHFSLDPNRCLDILLEIIESSFVCNCEMAIRLLRKSRWWPTKESDNSSIETLSYGGSEPGAKVLGLKLLKSPSDKDLPETFKIMVSCLIKEGFISFGDIYQYLRPSDEDMEVLEKEYKKKLEDDVAKAGANALALAAPLADDEDEGKKKEKTISKNVPEPLSFEKKLQLNFKYQFLRVLLGNGLYWPSIFILTKYPFLANVDQDIPELLNRLFNAMISPLFNQISPFTKDELSSLQTSGKLAFSRPHNIVEYDDFPCQSLYTFKTNIKSYSQKKFIYFYSSWSNGLPTIDSVFELFRVSKEFLKFIGVNLSHDIELFTKICEIGIWDLKNNPEDSNRKEEWFHYFRNFIFPAMAVIEENSIAIDKAFALLSFYPLEDRFSVYGELYQVLAKNNPLVKMAYGKAEKATKAVLKRLSKENVRPMMRRLAKISFSNPLPCFLTILQQIESYDNLNTLVVETARYFNKYGWDNLTAAILMRLTLAGRSSTQDNGMAERQWLQSLASFIGKICQRYPQEVDLHTIINFLLKSFYVGESIGLIVLKEIFIAMGGIQTITNLTLQQIDLINCGSSLEKLVFRTINDLRYERQKSGSYLVKAFIDLDAINELLAVLCNLSNDLESTFNETHLKVLTSRIDDVKAVIRLFITLVNFFGSKEDLEKSFMSIAELTDTYNVPLQWSFELWRPLLAANESTEVLSAGFVSTFWQLALYDLNYSADLYTNETVKIESNIRSLKEWISINSRDKDVAKATIEKARKDLKQNEEFLKLIPSERDIHSEHNNSVIARLNKESSHWFLKNGKESVRLQMQTFLQLCILPRAVQSSFDAVFAARLIFKLHDFQTPKFYLIILLDELIKSRVLFATLFTSTPTEAENLGLFFADILRTLNTWRNEAVFDKIVSNSSILDETDEALSFNDFRTRLYEFHEIILKDIASALEVTEYMSRRNGITFLKNLLGVYPNIEDQCEKIVALIDNIAHKETREDLILSSRALVGHMKSRTQEWVHLWDFLPMEDEEKEAHVKERKHIEDERLKEKKRLEEEKRKKKEAERKKEDEKRKEEQKALEQAAREEEIKKQLNYDSQKSSTPRPNTRGTSSSSRGRYDNYANAGPSTADTKWKNEATNKSQRGRQTPVGPKGNEPEQKYEIKENKSNISQPKDVPSHPASVLNHQTDRSDKNHDRRETTPSKISNLKARLSLAKKELQESRGDITENSKESTPRAPTPRESNKAPTRESNKAPVPHQNTSSNDRSVSNRHKEDSRPARAPLPTQSSVAASRDRGYNKEQFSQGRFANSKNTNRPSQGATNRGNQDSKNTNGEGKTSGGRFEEKQSRNRSDDSGRDSGRGGRDRIDGTNSTVPPPPPPPPRKSRGDRFEEGRSGRYDNKR</sequence>
<dbReference type="InterPro" id="IPR040007">
    <property type="entry name" value="Tho2"/>
</dbReference>
<reference evidence="9 10" key="1">
    <citation type="journal article" date="2007" name="Nat. Biotechnol.">
        <title>Genome sequence of the lignocellulose-bioconverting and xylose-fermenting yeast Pichia stipitis.</title>
        <authorList>
            <person name="Jeffries T.W."/>
            <person name="Grigoriev I.V."/>
            <person name="Grimwood J."/>
            <person name="Laplaza J.M."/>
            <person name="Aerts A."/>
            <person name="Salamov A."/>
            <person name="Schmutz J."/>
            <person name="Lindquist E."/>
            <person name="Dehal P."/>
            <person name="Shapiro H."/>
            <person name="Jin Y.S."/>
            <person name="Passoth V."/>
            <person name="Richardson P.M."/>
        </authorList>
    </citation>
    <scope>NUCLEOTIDE SEQUENCE [LARGE SCALE GENOMIC DNA]</scope>
    <source>
        <strain evidence="10">ATCC 58785 / CBS 6054 / NBRC 10063 / NRRL Y-11545</strain>
    </source>
</reference>
<evidence type="ECO:0000313" key="10">
    <source>
        <dbReference type="Proteomes" id="UP000002258"/>
    </source>
</evidence>
<feature type="domain" description="THO complex subunit 2 N-terminal" evidence="8">
    <location>
        <begin position="8"/>
        <end position="621"/>
    </location>
</feature>
<feature type="non-terminal residue" evidence="9">
    <location>
        <position position="1574"/>
    </location>
</feature>
<dbReference type="PANTHER" id="PTHR21597:SF0">
    <property type="entry name" value="THO COMPLEX SUBUNIT 2"/>
    <property type="match status" value="1"/>
</dbReference>
<dbReference type="Pfam" id="PF11262">
    <property type="entry name" value="Tho2"/>
    <property type="match status" value="1"/>
</dbReference>
<feature type="compositionally biased region" description="Basic and acidic residues" evidence="5">
    <location>
        <begin position="1360"/>
        <end position="1374"/>
    </location>
</feature>
<feature type="domain" description="THO complex subunitTHOC2 N-terminal" evidence="7">
    <location>
        <begin position="623"/>
        <end position="698"/>
    </location>
</feature>
<feature type="compositionally biased region" description="Basic and acidic residues" evidence="5">
    <location>
        <begin position="1230"/>
        <end position="1267"/>
    </location>
</feature>
<dbReference type="OrthoDB" id="29024at2759"/>
<accession>A3LT02</accession>
<proteinExistence type="inferred from homology"/>
<dbReference type="InterPro" id="IPR032302">
    <property type="entry name" value="THOC2_N"/>
</dbReference>
<evidence type="ECO:0000259" key="8">
    <source>
        <dbReference type="Pfam" id="PF16134"/>
    </source>
</evidence>
<dbReference type="GO" id="GO:0006397">
    <property type="term" value="P:mRNA processing"/>
    <property type="evidence" value="ECO:0007669"/>
    <property type="project" value="InterPro"/>
</dbReference>
<dbReference type="GO" id="GO:0003729">
    <property type="term" value="F:mRNA binding"/>
    <property type="evidence" value="ECO:0007669"/>
    <property type="project" value="TreeGrafter"/>
</dbReference>
<dbReference type="PANTHER" id="PTHR21597">
    <property type="entry name" value="THO2 PROTEIN"/>
    <property type="match status" value="1"/>
</dbReference>
<keyword evidence="10" id="KW-1185">Reference proteome</keyword>
<dbReference type="InParanoid" id="A3LT02"/>
<evidence type="ECO:0000256" key="2">
    <source>
        <dbReference type="ARBA" id="ARBA00007857"/>
    </source>
</evidence>
<evidence type="ECO:0000256" key="5">
    <source>
        <dbReference type="SAM" id="MobiDB-lite"/>
    </source>
</evidence>
<dbReference type="OMA" id="QERWTCI"/>
<evidence type="ECO:0000256" key="3">
    <source>
        <dbReference type="ARBA" id="ARBA00019596"/>
    </source>
</evidence>
<evidence type="ECO:0000313" key="9">
    <source>
        <dbReference type="EMBL" id="ABN65984.2"/>
    </source>
</evidence>
<dbReference type="eggNOG" id="KOG1874">
    <property type="taxonomic scope" value="Eukaryota"/>
</dbReference>
<gene>
    <name evidence="9" type="primary">RLR1</name>
    <name evidence="9" type="ORF">PICST_58253</name>
</gene>
<dbReference type="FunCoup" id="A3LT02">
    <property type="interactions" value="637"/>
</dbReference>
<dbReference type="EMBL" id="CP000498">
    <property type="protein sequence ID" value="ABN65984.2"/>
    <property type="molecule type" value="Genomic_DNA"/>
</dbReference>
<feature type="compositionally biased region" description="Basic and acidic residues" evidence="5">
    <location>
        <begin position="1328"/>
        <end position="1340"/>
    </location>
</feature>
<dbReference type="Pfam" id="PF11732">
    <property type="entry name" value="Thoc2"/>
    <property type="match status" value="1"/>
</dbReference>
<evidence type="ECO:0000259" key="6">
    <source>
        <dbReference type="Pfam" id="PF11262"/>
    </source>
</evidence>